<keyword evidence="3" id="KW-0547">Nucleotide-binding</keyword>
<dbReference type="InterPro" id="IPR017911">
    <property type="entry name" value="MacB-like_ATP-bd"/>
</dbReference>
<dbReference type="PROSITE" id="PS00211">
    <property type="entry name" value="ABC_TRANSPORTER_1"/>
    <property type="match status" value="1"/>
</dbReference>
<dbReference type="GO" id="GO:0005524">
    <property type="term" value="F:ATP binding"/>
    <property type="evidence" value="ECO:0007669"/>
    <property type="project" value="UniProtKB-KW"/>
</dbReference>
<dbReference type="PANTHER" id="PTHR42798:SF7">
    <property type="entry name" value="ALPHA-D-RIBOSE 1-METHYLPHOSPHONATE 5-TRIPHOSPHATE SYNTHASE SUBUNIT PHNL"/>
    <property type="match status" value="1"/>
</dbReference>
<comment type="caution">
    <text evidence="6">The sequence shown here is derived from an EMBL/GenBank/DDBJ whole genome shotgun (WGS) entry which is preliminary data.</text>
</comment>
<keyword evidence="2" id="KW-0813">Transport</keyword>
<dbReference type="InterPro" id="IPR017871">
    <property type="entry name" value="ABC_transporter-like_CS"/>
</dbReference>
<sequence length="222" mass="24903">MEILKLRNIIKTYGEKNNIVHALNNINLDINSGDMVSIMGPSGCGKSSLLNILGCIDSPTNGEYILYDKKILFKSFNDLAKIRNEKVSFIFQNFALIKELSVIDNVTIPLNFRKIPVNKRKQLALKYIKKLNMENFINSKVINLSGGQQQRVAIARALAQETDILIADEPTGSLDSNNAKKIMEIFKSLNSEGKTIIIATHDYLVSSFCNKNLTMRDGKFIC</sequence>
<comment type="similarity">
    <text evidence="1">Belongs to the ABC transporter superfamily.</text>
</comment>
<protein>
    <submittedName>
        <fullName evidence="6">ABC transporter ATP-binding protein</fullName>
    </submittedName>
</protein>
<evidence type="ECO:0000313" key="7">
    <source>
        <dbReference type="Proteomes" id="UP000290273"/>
    </source>
</evidence>
<dbReference type="PROSITE" id="PS50893">
    <property type="entry name" value="ABC_TRANSPORTER_2"/>
    <property type="match status" value="1"/>
</dbReference>
<organism evidence="6 7">
    <name type="scientific">Clostridium tetani</name>
    <dbReference type="NCBI Taxonomy" id="1513"/>
    <lineage>
        <taxon>Bacteria</taxon>
        <taxon>Bacillati</taxon>
        <taxon>Bacillota</taxon>
        <taxon>Clostridia</taxon>
        <taxon>Eubacteriales</taxon>
        <taxon>Clostridiaceae</taxon>
        <taxon>Clostridium</taxon>
    </lineage>
</organism>
<evidence type="ECO:0000313" key="6">
    <source>
        <dbReference type="EMBL" id="RXI57167.1"/>
    </source>
</evidence>
<evidence type="ECO:0000259" key="5">
    <source>
        <dbReference type="PROSITE" id="PS50893"/>
    </source>
</evidence>
<dbReference type="InterPro" id="IPR003593">
    <property type="entry name" value="AAA+_ATPase"/>
</dbReference>
<name>A0ABY0EQA3_CLOTA</name>
<dbReference type="Proteomes" id="UP000290273">
    <property type="component" value="Unassembled WGS sequence"/>
</dbReference>
<feature type="domain" description="ABC transporter" evidence="5">
    <location>
        <begin position="4"/>
        <end position="221"/>
    </location>
</feature>
<evidence type="ECO:0000256" key="4">
    <source>
        <dbReference type="ARBA" id="ARBA00022840"/>
    </source>
</evidence>
<dbReference type="InterPro" id="IPR003439">
    <property type="entry name" value="ABC_transporter-like_ATP-bd"/>
</dbReference>
<dbReference type="EMBL" id="QMAU01000024">
    <property type="protein sequence ID" value="RXI57167.1"/>
    <property type="molecule type" value="Genomic_DNA"/>
</dbReference>
<proteinExistence type="inferred from homology"/>
<dbReference type="Pfam" id="PF00005">
    <property type="entry name" value="ABC_tran"/>
    <property type="match status" value="1"/>
</dbReference>
<reference evidence="6 7" key="1">
    <citation type="submission" date="2018-06" db="EMBL/GenBank/DDBJ databases">
        <title>Genome conservation of Clostridium tetani.</title>
        <authorList>
            <person name="Bruggemann H."/>
            <person name="Popoff M.R."/>
        </authorList>
    </citation>
    <scope>NUCLEOTIDE SEQUENCE [LARGE SCALE GENOMIC DNA]</scope>
    <source>
        <strain evidence="6 7">63.05</strain>
    </source>
</reference>
<dbReference type="Gene3D" id="3.40.50.300">
    <property type="entry name" value="P-loop containing nucleotide triphosphate hydrolases"/>
    <property type="match status" value="1"/>
</dbReference>
<gene>
    <name evidence="6" type="ORF">DP131_05465</name>
</gene>
<dbReference type="RefSeq" id="WP_023437444.1">
    <property type="nucleotide sequence ID" value="NZ_CASHSW010000020.1"/>
</dbReference>
<evidence type="ECO:0000256" key="3">
    <source>
        <dbReference type="ARBA" id="ARBA00022741"/>
    </source>
</evidence>
<accession>A0ABY0EQA3</accession>
<dbReference type="SMART" id="SM00382">
    <property type="entry name" value="AAA"/>
    <property type="match status" value="1"/>
</dbReference>
<dbReference type="PANTHER" id="PTHR42798">
    <property type="entry name" value="LIPOPROTEIN-RELEASING SYSTEM ATP-BINDING PROTEIN LOLD"/>
    <property type="match status" value="1"/>
</dbReference>
<evidence type="ECO:0000256" key="1">
    <source>
        <dbReference type="ARBA" id="ARBA00005417"/>
    </source>
</evidence>
<dbReference type="SUPFAM" id="SSF52540">
    <property type="entry name" value="P-loop containing nucleoside triphosphate hydrolases"/>
    <property type="match status" value="1"/>
</dbReference>
<dbReference type="CDD" id="cd03255">
    <property type="entry name" value="ABC_MJ0796_LolCDE_FtsE"/>
    <property type="match status" value="1"/>
</dbReference>
<evidence type="ECO:0000256" key="2">
    <source>
        <dbReference type="ARBA" id="ARBA00022448"/>
    </source>
</evidence>
<keyword evidence="4 6" id="KW-0067">ATP-binding</keyword>
<dbReference type="InterPro" id="IPR027417">
    <property type="entry name" value="P-loop_NTPase"/>
</dbReference>